<comment type="function">
    <text evidence="6">Catalyzes the dehydration of the S-form of NAD(P)HX at the expense of ADP, which is converted to AMP. Together with NAD(P)HX epimerase, which catalyzes the epimerization of the S- and R-forms, the enzyme allows the repair of both epimers of NAD(P)HX, a damaged form of NAD(P)H that is a result of enzymatic or heat-dependent hydration.</text>
</comment>
<dbReference type="HAMAP" id="MF_01965">
    <property type="entry name" value="NADHX_dehydratase"/>
    <property type="match status" value="1"/>
</dbReference>
<keyword evidence="9" id="KW-1185">Reference proteome</keyword>
<dbReference type="RefSeq" id="WP_354022935.1">
    <property type="nucleotide sequence ID" value="NZ_JBEPSJ010000001.1"/>
</dbReference>
<dbReference type="SUPFAM" id="SSF53613">
    <property type="entry name" value="Ribokinase-like"/>
    <property type="match status" value="1"/>
</dbReference>
<feature type="binding site" evidence="6">
    <location>
        <position position="48"/>
    </location>
    <ligand>
        <name>(6S)-NADPHX</name>
        <dbReference type="ChEBI" id="CHEBI:64076"/>
    </ligand>
</feature>
<name>A0ABV2QI64_9MICO</name>
<dbReference type="CDD" id="cd01171">
    <property type="entry name" value="YXKO-related"/>
    <property type="match status" value="1"/>
</dbReference>
<keyword evidence="2 6" id="KW-0067">ATP-binding</keyword>
<dbReference type="GO" id="GO:0052856">
    <property type="term" value="F:NAD(P)HX epimerase activity"/>
    <property type="evidence" value="ECO:0007669"/>
    <property type="project" value="UniProtKB-EC"/>
</dbReference>
<feature type="domain" description="YjeF C-terminal" evidence="7">
    <location>
        <begin position="13"/>
        <end position="274"/>
    </location>
</feature>
<dbReference type="PANTHER" id="PTHR12592">
    <property type="entry name" value="ATP-DEPENDENT (S)-NAD(P)H-HYDRATE DEHYDRATASE FAMILY MEMBER"/>
    <property type="match status" value="1"/>
</dbReference>
<comment type="caution">
    <text evidence="8">The sequence shown here is derived from an EMBL/GenBank/DDBJ whole genome shotgun (WGS) entry which is preliminary data.</text>
</comment>
<comment type="subunit">
    <text evidence="6">Homotetramer.</text>
</comment>
<evidence type="ECO:0000256" key="4">
    <source>
        <dbReference type="ARBA" id="ARBA00023027"/>
    </source>
</evidence>
<keyword evidence="1 6" id="KW-0547">Nucleotide-binding</keyword>
<dbReference type="PANTHER" id="PTHR12592:SF0">
    <property type="entry name" value="ATP-DEPENDENT (S)-NAD(P)H-HYDRATE DEHYDRATASE"/>
    <property type="match status" value="1"/>
</dbReference>
<comment type="catalytic activity">
    <reaction evidence="6">
        <text>(6S)-NADPHX + ADP = AMP + phosphate + NADPH + H(+)</text>
        <dbReference type="Rhea" id="RHEA:32235"/>
        <dbReference type="ChEBI" id="CHEBI:15378"/>
        <dbReference type="ChEBI" id="CHEBI:43474"/>
        <dbReference type="ChEBI" id="CHEBI:57783"/>
        <dbReference type="ChEBI" id="CHEBI:64076"/>
        <dbReference type="ChEBI" id="CHEBI:456215"/>
        <dbReference type="ChEBI" id="CHEBI:456216"/>
        <dbReference type="EC" id="4.2.1.136"/>
    </reaction>
</comment>
<dbReference type="Proteomes" id="UP001549257">
    <property type="component" value="Unassembled WGS sequence"/>
</dbReference>
<protein>
    <recommendedName>
        <fullName evidence="6">ADP-dependent (S)-NAD(P)H-hydrate dehydratase</fullName>
        <ecNumber evidence="6">4.2.1.136</ecNumber>
    </recommendedName>
    <alternativeName>
        <fullName evidence="6">ADP-dependent NAD(P)HX dehydratase</fullName>
    </alternativeName>
</protein>
<dbReference type="PROSITE" id="PS51383">
    <property type="entry name" value="YJEF_C_3"/>
    <property type="match status" value="1"/>
</dbReference>
<comment type="cofactor">
    <cofactor evidence="6">
        <name>Mg(2+)</name>
        <dbReference type="ChEBI" id="CHEBI:18420"/>
    </cofactor>
</comment>
<evidence type="ECO:0000256" key="6">
    <source>
        <dbReference type="HAMAP-Rule" id="MF_01965"/>
    </source>
</evidence>
<feature type="binding site" evidence="6">
    <location>
        <position position="144"/>
    </location>
    <ligand>
        <name>(6S)-NADPHX</name>
        <dbReference type="ChEBI" id="CHEBI:64076"/>
    </ligand>
</feature>
<feature type="binding site" evidence="6">
    <location>
        <position position="98"/>
    </location>
    <ligand>
        <name>(6S)-NADPHX</name>
        <dbReference type="ChEBI" id="CHEBI:64076"/>
    </ligand>
</feature>
<dbReference type="Gene3D" id="3.40.1190.20">
    <property type="match status" value="1"/>
</dbReference>
<dbReference type="EC" id="4.2.1.136" evidence="6"/>
<feature type="binding site" evidence="6">
    <location>
        <position position="210"/>
    </location>
    <ligand>
        <name>(6S)-NADPHX</name>
        <dbReference type="ChEBI" id="CHEBI:64076"/>
    </ligand>
</feature>
<evidence type="ECO:0000256" key="3">
    <source>
        <dbReference type="ARBA" id="ARBA00022857"/>
    </source>
</evidence>
<evidence type="ECO:0000256" key="2">
    <source>
        <dbReference type="ARBA" id="ARBA00022840"/>
    </source>
</evidence>
<proteinExistence type="inferred from homology"/>
<gene>
    <name evidence="6" type="primary">nnrD</name>
    <name evidence="8" type="ORF">ABIE21_000210</name>
</gene>
<keyword evidence="8" id="KW-0413">Isomerase</keyword>
<evidence type="ECO:0000259" key="7">
    <source>
        <dbReference type="PROSITE" id="PS51383"/>
    </source>
</evidence>
<reference evidence="8 9" key="1">
    <citation type="submission" date="2024-06" db="EMBL/GenBank/DDBJ databases">
        <title>Sorghum-associated microbial communities from plants grown in Nebraska, USA.</title>
        <authorList>
            <person name="Schachtman D."/>
        </authorList>
    </citation>
    <scope>NUCLEOTIDE SEQUENCE [LARGE SCALE GENOMIC DNA]</scope>
    <source>
        <strain evidence="8 9">2857</strain>
    </source>
</reference>
<evidence type="ECO:0000256" key="1">
    <source>
        <dbReference type="ARBA" id="ARBA00022741"/>
    </source>
</evidence>
<keyword evidence="5 6" id="KW-0456">Lyase</keyword>
<keyword evidence="3 6" id="KW-0521">NADP</keyword>
<dbReference type="EMBL" id="JBEPSJ010000001">
    <property type="protein sequence ID" value="MET4580720.1"/>
    <property type="molecule type" value="Genomic_DNA"/>
</dbReference>
<feature type="binding site" evidence="6">
    <location>
        <begin position="181"/>
        <end position="185"/>
    </location>
    <ligand>
        <name>AMP</name>
        <dbReference type="ChEBI" id="CHEBI:456215"/>
    </ligand>
</feature>
<feature type="binding site" evidence="6">
    <location>
        <position position="209"/>
    </location>
    <ligand>
        <name>AMP</name>
        <dbReference type="ChEBI" id="CHEBI:456215"/>
    </ligand>
</feature>
<dbReference type="InterPro" id="IPR000631">
    <property type="entry name" value="CARKD"/>
</dbReference>
<keyword evidence="4 6" id="KW-0520">NAD</keyword>
<sequence>MPRITATDYAPWTAADAARHIAVPVPGDDKYSRGVLGVITGSDQYPGAAVLGVEAALRTGVGMVRYLGGERSSTLVLQRRPEAVTSEGRVQAWLIGSGMDHESRDEAAVAWSTLAMAQALPTVLDGGAIDLHEVKRGPVVITPHFGELARVLGADKGEVAADPAAWAARAADRLGVTVLLKGSRTYVAGGGVALVAASAPSWLATAGAGDALGGILGALVATHADAIAADPAVLARLAASASVIHGLAAHRASVGGPLTILDLAAAVPGVISGLLSRG</sequence>
<comment type="similarity">
    <text evidence="6">Belongs to the NnrD/CARKD family.</text>
</comment>
<dbReference type="Pfam" id="PF01256">
    <property type="entry name" value="Carb_kinase"/>
    <property type="match status" value="1"/>
</dbReference>
<organism evidence="8 9">
    <name type="scientific">Conyzicola nivalis</name>
    <dbReference type="NCBI Taxonomy" id="1477021"/>
    <lineage>
        <taxon>Bacteria</taxon>
        <taxon>Bacillati</taxon>
        <taxon>Actinomycetota</taxon>
        <taxon>Actinomycetes</taxon>
        <taxon>Micrococcales</taxon>
        <taxon>Microbacteriaceae</taxon>
        <taxon>Conyzicola</taxon>
    </lineage>
</organism>
<dbReference type="GO" id="GO:0052855">
    <property type="term" value="F:ADP-dependent NAD(P)H-hydrate dehydratase activity"/>
    <property type="evidence" value="ECO:0007669"/>
    <property type="project" value="UniProtKB-EC"/>
</dbReference>
<dbReference type="InterPro" id="IPR029056">
    <property type="entry name" value="Ribokinase-like"/>
</dbReference>
<accession>A0ABV2QI64</accession>
<evidence type="ECO:0000313" key="8">
    <source>
        <dbReference type="EMBL" id="MET4580720.1"/>
    </source>
</evidence>
<comment type="catalytic activity">
    <reaction evidence="6">
        <text>(6S)-NADHX + ADP = AMP + phosphate + NADH + H(+)</text>
        <dbReference type="Rhea" id="RHEA:32223"/>
        <dbReference type="ChEBI" id="CHEBI:15378"/>
        <dbReference type="ChEBI" id="CHEBI:43474"/>
        <dbReference type="ChEBI" id="CHEBI:57945"/>
        <dbReference type="ChEBI" id="CHEBI:64074"/>
        <dbReference type="ChEBI" id="CHEBI:456215"/>
        <dbReference type="ChEBI" id="CHEBI:456216"/>
        <dbReference type="EC" id="4.2.1.136"/>
    </reaction>
</comment>
<evidence type="ECO:0000313" key="9">
    <source>
        <dbReference type="Proteomes" id="UP001549257"/>
    </source>
</evidence>
<evidence type="ECO:0000256" key="5">
    <source>
        <dbReference type="ARBA" id="ARBA00023239"/>
    </source>
</evidence>